<dbReference type="EMBL" id="CP036526">
    <property type="protein sequence ID" value="QDT09257.1"/>
    <property type="molecule type" value="Genomic_DNA"/>
</dbReference>
<organism evidence="2 3">
    <name type="scientific">Stieleria marina</name>
    <dbReference type="NCBI Taxonomy" id="1930275"/>
    <lineage>
        <taxon>Bacteria</taxon>
        <taxon>Pseudomonadati</taxon>
        <taxon>Planctomycetota</taxon>
        <taxon>Planctomycetia</taxon>
        <taxon>Pirellulales</taxon>
        <taxon>Pirellulaceae</taxon>
        <taxon>Stieleria</taxon>
    </lineage>
</organism>
<dbReference type="PANTHER" id="PTHR38657">
    <property type="entry name" value="SLR1343 PROTEIN"/>
    <property type="match status" value="1"/>
</dbReference>
<sequence>MQSRNTDGFGVNLLIFPNQLFADHPGLQLNPSAVILLEDSLFFGDKRYPMQFHKQKLWLHRATMKRYESSLNDRGFDTAYIDYDARKPALKHRLAETLADLGKRGEKLCVVNPTDFILEKRLLASCEEHGVECEYLPHPGFLNTPEQNQQYRAGKKRWFMADFYKWQRKRLDVLMDDGEPLGGQWSFDEDNRKKVPKKMLAAIPENLSLKRDAIDLEAAEYVGRCFADNPGRIEQLHYPSSHASAEKWLHHFLAERFDRFGDFEDAIVEGESWLWHSVLTPALNIGLLTPDQVVDTAVRFAKQQNVPINSLEGFVRQIIGWREFIRATYEDLGVPMRTTNHWKHHRAIPDGFYDGTTGVEPIDDAIRRILDTGYCHHIERLMVLGGFMFLCEIDPDDIYRWFMELFVDSYDWVMVPNVYAMSQHADGGAITTKPYFSGSSYVRKMSHYKRGPWCDVWDGLYWRWIWNHADELAKNPRWAMMCSMARKMDEQKREKHLANAEAFLSKMDSA</sequence>
<reference evidence="2 3" key="1">
    <citation type="submission" date="2019-02" db="EMBL/GenBank/DDBJ databases">
        <title>Deep-cultivation of Planctomycetes and their phenomic and genomic characterization uncovers novel biology.</title>
        <authorList>
            <person name="Wiegand S."/>
            <person name="Jogler M."/>
            <person name="Boedeker C."/>
            <person name="Pinto D."/>
            <person name="Vollmers J."/>
            <person name="Rivas-Marin E."/>
            <person name="Kohn T."/>
            <person name="Peeters S.H."/>
            <person name="Heuer A."/>
            <person name="Rast P."/>
            <person name="Oberbeckmann S."/>
            <person name="Bunk B."/>
            <person name="Jeske O."/>
            <person name="Meyerdierks A."/>
            <person name="Storesund J.E."/>
            <person name="Kallscheuer N."/>
            <person name="Luecker S."/>
            <person name="Lage O.M."/>
            <person name="Pohl T."/>
            <person name="Merkel B.J."/>
            <person name="Hornburger P."/>
            <person name="Mueller R.-W."/>
            <person name="Bruemmer F."/>
            <person name="Labrenz M."/>
            <person name="Spormann A.M."/>
            <person name="Op den Camp H."/>
            <person name="Overmann J."/>
            <person name="Amann R."/>
            <person name="Jetten M.S.M."/>
            <person name="Mascher T."/>
            <person name="Medema M.H."/>
            <person name="Devos D.P."/>
            <person name="Kaster A.-K."/>
            <person name="Ovreas L."/>
            <person name="Rohde M."/>
            <person name="Galperin M.Y."/>
            <person name="Jogler C."/>
        </authorList>
    </citation>
    <scope>NUCLEOTIDE SEQUENCE [LARGE SCALE GENOMIC DNA]</scope>
    <source>
        <strain evidence="2 3">K23_9</strain>
    </source>
</reference>
<dbReference type="Pfam" id="PF03441">
    <property type="entry name" value="FAD_binding_7"/>
    <property type="match status" value="1"/>
</dbReference>
<dbReference type="Gene3D" id="1.10.579.10">
    <property type="entry name" value="DNA Cyclobutane Dipyrimidine Photolyase, subunit A, domain 3"/>
    <property type="match status" value="1"/>
</dbReference>
<dbReference type="GO" id="GO:0016829">
    <property type="term" value="F:lyase activity"/>
    <property type="evidence" value="ECO:0007669"/>
    <property type="project" value="UniProtKB-KW"/>
</dbReference>
<proteinExistence type="predicted"/>
<dbReference type="PANTHER" id="PTHR38657:SF1">
    <property type="entry name" value="SLR1343 PROTEIN"/>
    <property type="match status" value="1"/>
</dbReference>
<dbReference type="SUPFAM" id="SSF48173">
    <property type="entry name" value="Cryptochrome/photolyase FAD-binding domain"/>
    <property type="match status" value="1"/>
</dbReference>
<keyword evidence="2" id="KW-0456">Lyase</keyword>
<feature type="domain" description="Cryptochrome/DNA photolyase FAD-binding" evidence="1">
    <location>
        <begin position="347"/>
        <end position="436"/>
    </location>
</feature>
<dbReference type="Pfam" id="PF04244">
    <property type="entry name" value="DPRP"/>
    <property type="match status" value="1"/>
</dbReference>
<dbReference type="Proteomes" id="UP000319817">
    <property type="component" value="Chromosome"/>
</dbReference>
<dbReference type="Gene3D" id="1.10.10.1710">
    <property type="entry name" value="Deoxyribodipyrimidine photolyase-related"/>
    <property type="match status" value="1"/>
</dbReference>
<dbReference type="OrthoDB" id="5288100at2"/>
<protein>
    <submittedName>
        <fullName evidence="2">Deoxyribodipyrimidine photo-lyase-related protein</fullName>
    </submittedName>
</protein>
<dbReference type="Gene3D" id="3.40.50.620">
    <property type="entry name" value="HUPs"/>
    <property type="match status" value="1"/>
</dbReference>
<dbReference type="InterPro" id="IPR005101">
    <property type="entry name" value="Cryptochr/Photolyase_FAD-bd"/>
</dbReference>
<dbReference type="InterPro" id="IPR014729">
    <property type="entry name" value="Rossmann-like_a/b/a_fold"/>
</dbReference>
<keyword evidence="3" id="KW-1185">Reference proteome</keyword>
<dbReference type="InterPro" id="IPR052551">
    <property type="entry name" value="UV-DNA_repair_photolyase"/>
</dbReference>
<name>A0A517NQ64_9BACT</name>
<dbReference type="Gene3D" id="1.25.40.80">
    <property type="match status" value="1"/>
</dbReference>
<gene>
    <name evidence="2" type="ORF">K239x_12020</name>
</gene>
<evidence type="ECO:0000313" key="2">
    <source>
        <dbReference type="EMBL" id="QDT09257.1"/>
    </source>
</evidence>
<evidence type="ECO:0000259" key="1">
    <source>
        <dbReference type="Pfam" id="PF03441"/>
    </source>
</evidence>
<dbReference type="AlphaFoldDB" id="A0A517NQ64"/>
<accession>A0A517NQ64</accession>
<dbReference type="InterPro" id="IPR007357">
    <property type="entry name" value="PhrB-like"/>
</dbReference>
<evidence type="ECO:0000313" key="3">
    <source>
        <dbReference type="Proteomes" id="UP000319817"/>
    </source>
</evidence>
<dbReference type="InterPro" id="IPR036134">
    <property type="entry name" value="Crypto/Photolyase_FAD-like_sf"/>
</dbReference>